<keyword evidence="2" id="KW-0472">Membrane</keyword>
<dbReference type="GO" id="GO:0008658">
    <property type="term" value="F:penicillin binding"/>
    <property type="evidence" value="ECO:0007669"/>
    <property type="project" value="InterPro"/>
</dbReference>
<gene>
    <name evidence="5" type="ORF">OHV25_21415</name>
</gene>
<dbReference type="PANTHER" id="PTHR30627">
    <property type="entry name" value="PEPTIDOGLYCAN D,D-TRANSPEPTIDASE"/>
    <property type="match status" value="1"/>
</dbReference>
<dbReference type="InterPro" id="IPR012338">
    <property type="entry name" value="Beta-lactam/transpept-like"/>
</dbReference>
<keyword evidence="2" id="KW-1133">Transmembrane helix</keyword>
<feature type="domain" description="NTF2-like N-terminal transpeptidase" evidence="4">
    <location>
        <begin position="57"/>
        <end position="162"/>
    </location>
</feature>
<dbReference type="AlphaFoldDB" id="A0AAU2H4X1"/>
<dbReference type="InterPro" id="IPR050515">
    <property type="entry name" value="Beta-lactam/transpept"/>
</dbReference>
<dbReference type="GO" id="GO:0071972">
    <property type="term" value="F:peptidoglycan L,D-transpeptidase activity"/>
    <property type="evidence" value="ECO:0007669"/>
    <property type="project" value="TreeGrafter"/>
</dbReference>
<proteinExistence type="predicted"/>
<feature type="domain" description="Penicillin-binding protein transpeptidase" evidence="3">
    <location>
        <begin position="264"/>
        <end position="543"/>
    </location>
</feature>
<feature type="region of interest" description="Disordered" evidence="1">
    <location>
        <begin position="32"/>
        <end position="54"/>
    </location>
</feature>
<dbReference type="Pfam" id="PF00905">
    <property type="entry name" value="Transpeptidase"/>
    <property type="match status" value="1"/>
</dbReference>
<protein>
    <submittedName>
        <fullName evidence="5">Penicillin-binding transpeptidase domain-containing protein</fullName>
    </submittedName>
</protein>
<dbReference type="InterPro" id="IPR007887">
    <property type="entry name" value="MecA_N"/>
</dbReference>
<evidence type="ECO:0000256" key="2">
    <source>
        <dbReference type="SAM" id="Phobius"/>
    </source>
</evidence>
<evidence type="ECO:0000259" key="3">
    <source>
        <dbReference type="Pfam" id="PF00905"/>
    </source>
</evidence>
<dbReference type="EMBL" id="CP108253">
    <property type="protein sequence ID" value="WTU41951.1"/>
    <property type="molecule type" value="Genomic_DNA"/>
</dbReference>
<dbReference type="GO" id="GO:0071555">
    <property type="term" value="P:cell wall organization"/>
    <property type="evidence" value="ECO:0007669"/>
    <property type="project" value="TreeGrafter"/>
</dbReference>
<evidence type="ECO:0000256" key="1">
    <source>
        <dbReference type="SAM" id="MobiDB-lite"/>
    </source>
</evidence>
<dbReference type="SUPFAM" id="SSF56601">
    <property type="entry name" value="beta-lactamase/transpeptidase-like"/>
    <property type="match status" value="1"/>
</dbReference>
<dbReference type="Gene3D" id="3.40.710.10">
    <property type="entry name" value="DD-peptidase/beta-lactamase superfamily"/>
    <property type="match status" value="1"/>
</dbReference>
<dbReference type="GO" id="GO:0005886">
    <property type="term" value="C:plasma membrane"/>
    <property type="evidence" value="ECO:0007669"/>
    <property type="project" value="TreeGrafter"/>
</dbReference>
<dbReference type="InterPro" id="IPR001460">
    <property type="entry name" value="PCN-bd_Tpept"/>
</dbReference>
<dbReference type="GO" id="GO:0046677">
    <property type="term" value="P:response to antibiotic"/>
    <property type="evidence" value="ECO:0007669"/>
    <property type="project" value="InterPro"/>
</dbReference>
<evidence type="ECO:0000259" key="4">
    <source>
        <dbReference type="Pfam" id="PF05223"/>
    </source>
</evidence>
<evidence type="ECO:0000313" key="5">
    <source>
        <dbReference type="EMBL" id="WTU41951.1"/>
    </source>
</evidence>
<feature type="transmembrane region" description="Helical" evidence="2">
    <location>
        <begin position="7"/>
        <end position="26"/>
    </location>
</feature>
<dbReference type="PANTHER" id="PTHR30627:SF24">
    <property type="entry name" value="PENICILLIN-BINDING PROTEIN 4B"/>
    <property type="match status" value="1"/>
</dbReference>
<dbReference type="Pfam" id="PF05223">
    <property type="entry name" value="MecA_N"/>
    <property type="match status" value="1"/>
</dbReference>
<name>A0AAU2H4X1_9ACTN</name>
<reference evidence="5" key="1">
    <citation type="submission" date="2022-10" db="EMBL/GenBank/DDBJ databases">
        <title>The complete genomes of actinobacterial strains from the NBC collection.</title>
        <authorList>
            <person name="Joergensen T.S."/>
            <person name="Alvarez Arevalo M."/>
            <person name="Sterndorff E.B."/>
            <person name="Faurdal D."/>
            <person name="Vuksanovic O."/>
            <person name="Mourched A.-S."/>
            <person name="Charusanti P."/>
            <person name="Shaw S."/>
            <person name="Blin K."/>
            <person name="Weber T."/>
        </authorList>
    </citation>
    <scope>NUCLEOTIDE SEQUENCE</scope>
    <source>
        <strain evidence="5">NBC_00060</strain>
    </source>
</reference>
<keyword evidence="2" id="KW-0812">Transmembrane</keyword>
<organism evidence="5">
    <name type="scientific">Streptomyces sp. NBC_00060</name>
    <dbReference type="NCBI Taxonomy" id="2975636"/>
    <lineage>
        <taxon>Bacteria</taxon>
        <taxon>Bacillati</taxon>
        <taxon>Actinomycetota</taxon>
        <taxon>Actinomycetes</taxon>
        <taxon>Kitasatosporales</taxon>
        <taxon>Streptomycetaceae</taxon>
        <taxon>Streptomyces</taxon>
    </lineage>
</organism>
<sequence>MRSGAKAAIVGGVFVVVGTGVVYGGYQMLSGDDSSSDTHTRAAAARTGPPSTDEISKTAQAFFAAWSKGDAAAASALTNNNAAARTALAGFHDEAHVDKVTITPGAATGATVPYTVKAEVAYEGKTAPLAYSSQLTVVRGVSTGKALVDWQPAVVHPKLKAGEKLMTGAARSPEIEAVDHQGRVLTKEKYPSLGTVLDALRQKYGTKVNGTPGVETWIQSGAEGTPNQTLLTLAKGKPGKLTTTLDADVQAAAERAVKDFAESSVVAIEPSSGAIRAVADNRKDGFPASLQASVAPGSTMKIITGAMIIQNGVGGANQPVECPATVPWEGYTFHNLKDFTIPGGTLTDAFARSCNTAFIKPVKPLTGKHIAGTALGQTARDYFGLGQNNWKLGGVKSFDGSVPESSGVETAASYIGQGKVQMNPLDMASVSATVINGGFQQPVIVPKSLDDRELATAKPLPGPLASQLQQMMHAATTGNGTAGGAMAGVPGPKGAKTGSAEVDQQGKSNSWFTGYGNGLAAASLVQSGGHGVDAAGPIVARVLRAG</sequence>
<accession>A0AAU2H4X1</accession>